<reference evidence="2" key="1">
    <citation type="journal article" date="2017" name="Genome Biol.">
        <title>Comparative genomics reveals high biological diversity and specific adaptations in the industrially and medically important fungal genus Aspergillus.</title>
        <authorList>
            <person name="de Vries R.P."/>
            <person name="Riley R."/>
            <person name="Wiebenga A."/>
            <person name="Aguilar-Osorio G."/>
            <person name="Amillis S."/>
            <person name="Uchima C.A."/>
            <person name="Anderluh G."/>
            <person name="Asadollahi M."/>
            <person name="Askin M."/>
            <person name="Barry K."/>
            <person name="Battaglia E."/>
            <person name="Bayram O."/>
            <person name="Benocci T."/>
            <person name="Braus-Stromeyer S.A."/>
            <person name="Caldana C."/>
            <person name="Canovas D."/>
            <person name="Cerqueira G.C."/>
            <person name="Chen F."/>
            <person name="Chen W."/>
            <person name="Choi C."/>
            <person name="Clum A."/>
            <person name="Dos Santos R.A."/>
            <person name="Damasio A.R."/>
            <person name="Diallinas G."/>
            <person name="Emri T."/>
            <person name="Fekete E."/>
            <person name="Flipphi M."/>
            <person name="Freyberg S."/>
            <person name="Gallo A."/>
            <person name="Gournas C."/>
            <person name="Habgood R."/>
            <person name="Hainaut M."/>
            <person name="Harispe M.L."/>
            <person name="Henrissat B."/>
            <person name="Hilden K.S."/>
            <person name="Hope R."/>
            <person name="Hossain A."/>
            <person name="Karabika E."/>
            <person name="Karaffa L."/>
            <person name="Karanyi Z."/>
            <person name="Krasevec N."/>
            <person name="Kuo A."/>
            <person name="Kusch H."/>
            <person name="LaButti K."/>
            <person name="Lagendijk E.L."/>
            <person name="Lapidus A."/>
            <person name="Levasseur A."/>
            <person name="Lindquist E."/>
            <person name="Lipzen A."/>
            <person name="Logrieco A.F."/>
            <person name="MacCabe A."/>
            <person name="Maekelae M.R."/>
            <person name="Malavazi I."/>
            <person name="Melin P."/>
            <person name="Meyer V."/>
            <person name="Mielnichuk N."/>
            <person name="Miskei M."/>
            <person name="Molnar A.P."/>
            <person name="Mule G."/>
            <person name="Ngan C.Y."/>
            <person name="Orejas M."/>
            <person name="Orosz E."/>
            <person name="Ouedraogo J.P."/>
            <person name="Overkamp K.M."/>
            <person name="Park H.-S."/>
            <person name="Perrone G."/>
            <person name="Piumi F."/>
            <person name="Punt P.J."/>
            <person name="Ram A.F."/>
            <person name="Ramon A."/>
            <person name="Rauscher S."/>
            <person name="Record E."/>
            <person name="Riano-Pachon D.M."/>
            <person name="Robert V."/>
            <person name="Roehrig J."/>
            <person name="Ruller R."/>
            <person name="Salamov A."/>
            <person name="Salih N.S."/>
            <person name="Samson R.A."/>
            <person name="Sandor E."/>
            <person name="Sanguinetti M."/>
            <person name="Schuetze T."/>
            <person name="Sepcic K."/>
            <person name="Shelest E."/>
            <person name="Sherlock G."/>
            <person name="Sophianopoulou V."/>
            <person name="Squina F.M."/>
            <person name="Sun H."/>
            <person name="Susca A."/>
            <person name="Todd R.B."/>
            <person name="Tsang A."/>
            <person name="Unkles S.E."/>
            <person name="van de Wiele N."/>
            <person name="van Rossen-Uffink D."/>
            <person name="Oliveira J.V."/>
            <person name="Vesth T.C."/>
            <person name="Visser J."/>
            <person name="Yu J.-H."/>
            <person name="Zhou M."/>
            <person name="Andersen M.R."/>
            <person name="Archer D.B."/>
            <person name="Baker S.E."/>
            <person name="Benoit I."/>
            <person name="Brakhage A.A."/>
            <person name="Braus G.H."/>
            <person name="Fischer R."/>
            <person name="Frisvad J.C."/>
            <person name="Goldman G.H."/>
            <person name="Houbraken J."/>
            <person name="Oakley B."/>
            <person name="Pocsi I."/>
            <person name="Scazzocchio C."/>
            <person name="Seiboth B."/>
            <person name="vanKuyk P.A."/>
            <person name="Wortman J."/>
            <person name="Dyer P.S."/>
            <person name="Grigoriev I.V."/>
        </authorList>
    </citation>
    <scope>NUCLEOTIDE SEQUENCE [LARGE SCALE GENOMIC DNA]</scope>
    <source>
        <strain evidence="2">CBS 506.65</strain>
    </source>
</reference>
<dbReference type="EMBL" id="KV878351">
    <property type="protein sequence ID" value="OJJ43638.1"/>
    <property type="molecule type" value="Genomic_DNA"/>
</dbReference>
<keyword evidence="2" id="KW-1185">Reference proteome</keyword>
<proteinExistence type="predicted"/>
<dbReference type="GeneID" id="34613854"/>
<gene>
    <name evidence="1" type="ORF">ASPZODRAFT_19358</name>
</gene>
<dbReference type="Proteomes" id="UP000184188">
    <property type="component" value="Unassembled WGS sequence"/>
</dbReference>
<sequence length="117" mass="13342">MTSEYWLLLAGTAVRTSSSSFVCNDRLYGPTAWAGQCDEPRGFPTWRQSKGPSFADICRHSHWDARFQDWLAPSRLWRIPGHSLPSSRLNFGFPTTAKLPSIFDGFWLVETVVFVCR</sequence>
<name>A0A1L9S904_9EURO</name>
<protein>
    <submittedName>
        <fullName evidence="1">Uncharacterized protein</fullName>
    </submittedName>
</protein>
<dbReference type="VEuPathDB" id="FungiDB:ASPZODRAFT_19358"/>
<evidence type="ECO:0000313" key="2">
    <source>
        <dbReference type="Proteomes" id="UP000184188"/>
    </source>
</evidence>
<dbReference type="AlphaFoldDB" id="A0A1L9S904"/>
<dbReference type="RefSeq" id="XP_022578148.1">
    <property type="nucleotide sequence ID" value="XM_022727390.1"/>
</dbReference>
<evidence type="ECO:0000313" key="1">
    <source>
        <dbReference type="EMBL" id="OJJ43638.1"/>
    </source>
</evidence>
<organism evidence="1 2">
    <name type="scientific">Penicilliopsis zonata CBS 506.65</name>
    <dbReference type="NCBI Taxonomy" id="1073090"/>
    <lineage>
        <taxon>Eukaryota</taxon>
        <taxon>Fungi</taxon>
        <taxon>Dikarya</taxon>
        <taxon>Ascomycota</taxon>
        <taxon>Pezizomycotina</taxon>
        <taxon>Eurotiomycetes</taxon>
        <taxon>Eurotiomycetidae</taxon>
        <taxon>Eurotiales</taxon>
        <taxon>Aspergillaceae</taxon>
        <taxon>Penicilliopsis</taxon>
    </lineage>
</organism>
<accession>A0A1L9S904</accession>